<sequence length="108" mass="11704">GKANVSDLPIGKYELVEVETPAGYKPLEKPISFEIEKGRVTALKLTVENELVDTGNVEITKVDKENKDALADAVFEIQDEAGQVVAKITTDKKGQAQVTNLSVGTYKL</sequence>
<dbReference type="Gene3D" id="2.60.40.10">
    <property type="entry name" value="Immunoglobulins"/>
    <property type="match status" value="2"/>
</dbReference>
<feature type="non-terminal residue" evidence="5">
    <location>
        <position position="1"/>
    </location>
</feature>
<name>A0AAW3YW52_9GAMM</name>
<dbReference type="PANTHER" id="PTHR36108">
    <property type="entry name" value="COLOSSIN-B-RELATED"/>
    <property type="match status" value="1"/>
</dbReference>
<evidence type="ECO:0000256" key="1">
    <source>
        <dbReference type="ARBA" id="ARBA00007257"/>
    </source>
</evidence>
<protein>
    <recommendedName>
        <fullName evidence="4">SpaA-like prealbumin fold domain-containing protein</fullName>
    </recommendedName>
</protein>
<reference evidence="5" key="2">
    <citation type="journal article" date="2024" name="Toxins">
        <title>Genome Sequence Analysis of Native Xenorhabdus Strains Isolated from Entomopathogenic Nematodes in Argentina.</title>
        <authorList>
            <person name="Palma L."/>
            <person name="Frizzo L."/>
            <person name="Kaiser S."/>
            <person name="Berry C."/>
            <person name="Caballero P."/>
            <person name="Bode H.B."/>
            <person name="Del Valle E.E."/>
        </authorList>
    </citation>
    <scope>NUCLEOTIDE SEQUENCE</scope>
    <source>
        <strain evidence="5">M</strain>
    </source>
</reference>
<dbReference type="InterPro" id="IPR041033">
    <property type="entry name" value="SpaA_PFL_dom_1"/>
</dbReference>
<keyword evidence="2" id="KW-0964">Secreted</keyword>
<evidence type="ECO:0000313" key="5">
    <source>
        <dbReference type="EMBL" id="MBD2802430.1"/>
    </source>
</evidence>
<dbReference type="EMBL" id="JACXBF010000498">
    <property type="protein sequence ID" value="MBD2802430.1"/>
    <property type="molecule type" value="Genomic_DNA"/>
</dbReference>
<evidence type="ECO:0000259" key="4">
    <source>
        <dbReference type="Pfam" id="PF17802"/>
    </source>
</evidence>
<organism evidence="5">
    <name type="scientific">Xenorhabdus szentirmaii</name>
    <dbReference type="NCBI Taxonomy" id="290112"/>
    <lineage>
        <taxon>Bacteria</taxon>
        <taxon>Pseudomonadati</taxon>
        <taxon>Pseudomonadota</taxon>
        <taxon>Gammaproteobacteria</taxon>
        <taxon>Enterobacterales</taxon>
        <taxon>Morganellaceae</taxon>
        <taxon>Xenorhabdus</taxon>
    </lineage>
</organism>
<gene>
    <name evidence="5" type="ORF">ID854_18780</name>
</gene>
<dbReference type="AlphaFoldDB" id="A0AAW3YW52"/>
<evidence type="ECO:0000256" key="3">
    <source>
        <dbReference type="ARBA" id="ARBA00022729"/>
    </source>
</evidence>
<feature type="domain" description="SpaA-like prealbumin fold" evidence="4">
    <location>
        <begin position="55"/>
        <end position="108"/>
    </location>
</feature>
<keyword evidence="3" id="KW-0732">Signal</keyword>
<accession>A0AAW3YW52</accession>
<dbReference type="Proteomes" id="UP001193920">
    <property type="component" value="Unassembled WGS sequence"/>
</dbReference>
<dbReference type="InterPro" id="IPR013783">
    <property type="entry name" value="Ig-like_fold"/>
</dbReference>
<proteinExistence type="inferred from homology"/>
<dbReference type="Pfam" id="PF17802">
    <property type="entry name" value="SpaA"/>
    <property type="match status" value="2"/>
</dbReference>
<dbReference type="PANTHER" id="PTHR36108:SF13">
    <property type="entry name" value="COLOSSIN-B-RELATED"/>
    <property type="match status" value="1"/>
</dbReference>
<comment type="caution">
    <text evidence="5">The sequence shown here is derived from an EMBL/GenBank/DDBJ whole genome shotgun (WGS) entry which is preliminary data.</text>
</comment>
<reference evidence="5" key="1">
    <citation type="submission" date="2020-09" db="EMBL/GenBank/DDBJ databases">
        <authorList>
            <person name="Palma L."/>
            <person name="Caballero P."/>
            <person name="Berry C."/>
            <person name="Del Valle E."/>
        </authorList>
    </citation>
    <scope>NUCLEOTIDE SEQUENCE</scope>
    <source>
        <strain evidence="5">M</strain>
    </source>
</reference>
<dbReference type="SUPFAM" id="SSF49478">
    <property type="entry name" value="Cna protein B-type domain"/>
    <property type="match status" value="1"/>
</dbReference>
<feature type="domain" description="SpaA-like prealbumin fold" evidence="4">
    <location>
        <begin position="1"/>
        <end position="45"/>
    </location>
</feature>
<evidence type="ECO:0000256" key="2">
    <source>
        <dbReference type="ARBA" id="ARBA00022525"/>
    </source>
</evidence>
<comment type="similarity">
    <text evidence="1">Belongs to the serine-aspartate repeat-containing protein (SDr) family.</text>
</comment>
<feature type="non-terminal residue" evidence="5">
    <location>
        <position position="108"/>
    </location>
</feature>